<proteinExistence type="predicted"/>
<protein>
    <submittedName>
        <fullName evidence="1">Uncharacterized protein</fullName>
    </submittedName>
</protein>
<reference evidence="1 2" key="1">
    <citation type="journal article" date="2006" name="Environ. Microbiol.">
        <title>Whole genome analysis of the marine Bacteroidetes'Gramella forsetii' reveals adaptations to degradation of polymeric organic matter.</title>
        <authorList>
            <person name="Bauer M."/>
            <person name="Kube M."/>
            <person name="Teeling H."/>
            <person name="Richter M."/>
            <person name="Lombardot T."/>
            <person name="Allers E."/>
            <person name="Wuerdemann C.A."/>
            <person name="Quast C."/>
            <person name="Kuhl H."/>
            <person name="Knaust F."/>
            <person name="Woebken D."/>
            <person name="Bischof K."/>
            <person name="Mussmann M."/>
            <person name="Choudhuri J.V."/>
            <person name="Meyer F."/>
            <person name="Reinhardt R."/>
            <person name="Amann R.I."/>
            <person name="Gloeckner F.O."/>
        </authorList>
    </citation>
    <scope>NUCLEOTIDE SEQUENCE [LARGE SCALE GENOMIC DNA]</scope>
    <source>
        <strain evidence="1 2">KT0803</strain>
    </source>
</reference>
<accession>A0LZV4</accession>
<dbReference type="AlphaFoldDB" id="A0LZV4"/>
<dbReference type="STRING" id="411154.GFO_0925"/>
<dbReference type="KEGG" id="gfo:GFO_0925"/>
<evidence type="ECO:0000313" key="2">
    <source>
        <dbReference type="Proteomes" id="UP000000755"/>
    </source>
</evidence>
<evidence type="ECO:0000313" key="1">
    <source>
        <dbReference type="EMBL" id="CAL65899.1"/>
    </source>
</evidence>
<dbReference type="EMBL" id="CU207366">
    <property type="protein sequence ID" value="CAL65899.1"/>
    <property type="molecule type" value="Genomic_DNA"/>
</dbReference>
<gene>
    <name evidence="1" type="ordered locus">GFO_0925</name>
</gene>
<name>A0LZV4_CHRFK</name>
<sequence length="30" mass="3625">MFFNYKLISFSMHFAQRSPLLRLLINIPLN</sequence>
<organism evidence="1 2">
    <name type="scientific">Christiangramia forsetii (strain DSM 17595 / CGMCC 1.15422 / KT0803)</name>
    <name type="common">Gramella forsetii</name>
    <dbReference type="NCBI Taxonomy" id="411154"/>
    <lineage>
        <taxon>Bacteria</taxon>
        <taxon>Pseudomonadati</taxon>
        <taxon>Bacteroidota</taxon>
        <taxon>Flavobacteriia</taxon>
        <taxon>Flavobacteriales</taxon>
        <taxon>Flavobacteriaceae</taxon>
        <taxon>Christiangramia</taxon>
    </lineage>
</organism>
<dbReference type="Proteomes" id="UP000000755">
    <property type="component" value="Chromosome"/>
</dbReference>
<dbReference type="HOGENOM" id="CLU_3403787_0_0_10"/>